<gene>
    <name evidence="1" type="ORF">PHMEG_00015339</name>
</gene>
<proteinExistence type="predicted"/>
<dbReference type="OrthoDB" id="105086at2759"/>
<comment type="caution">
    <text evidence="1">The sequence shown here is derived from an EMBL/GenBank/DDBJ whole genome shotgun (WGS) entry which is preliminary data.</text>
</comment>
<dbReference type="EMBL" id="NBNE01002077">
    <property type="protein sequence ID" value="OWZ11610.1"/>
    <property type="molecule type" value="Genomic_DNA"/>
</dbReference>
<evidence type="ECO:0000313" key="1">
    <source>
        <dbReference type="EMBL" id="OWZ11610.1"/>
    </source>
</evidence>
<dbReference type="STRING" id="4795.A0A225W429"/>
<evidence type="ECO:0000313" key="2">
    <source>
        <dbReference type="Proteomes" id="UP000198211"/>
    </source>
</evidence>
<protein>
    <submittedName>
        <fullName evidence="1">Uncharacterized protein</fullName>
    </submittedName>
</protein>
<dbReference type="Proteomes" id="UP000198211">
    <property type="component" value="Unassembled WGS sequence"/>
</dbReference>
<sequence>MGHTSHVKNHMVAIQSGHPIGKAEVEKRIKRARRHIETALAEPHQSKSPRMMQFTRSDHVLTNKGALQKLWSPKTNELNVHIARWLINDGTLPYITVATEEFRRLMQRTTGNTDVRNLSNGTYNDMLVASFVRYCEMTAQLLKVEFSMRSICRS</sequence>
<reference evidence="2" key="1">
    <citation type="submission" date="2017-03" db="EMBL/GenBank/DDBJ databases">
        <title>Phytopthora megakarya and P. palmivora, two closely related causual agents of cacao black pod achieved similar genome size and gene model numbers by different mechanisms.</title>
        <authorList>
            <person name="Ali S."/>
            <person name="Shao J."/>
            <person name="Larry D.J."/>
            <person name="Kronmiller B."/>
            <person name="Shen D."/>
            <person name="Strem M.D."/>
            <person name="Melnick R.L."/>
            <person name="Guiltinan M.J."/>
            <person name="Tyler B.M."/>
            <person name="Meinhardt L.W."/>
            <person name="Bailey B.A."/>
        </authorList>
    </citation>
    <scope>NUCLEOTIDE SEQUENCE [LARGE SCALE GENOMIC DNA]</scope>
    <source>
        <strain evidence="2">zdho120</strain>
    </source>
</reference>
<name>A0A225W429_9STRA</name>
<keyword evidence="2" id="KW-1185">Reference proteome</keyword>
<accession>A0A225W429</accession>
<dbReference type="AlphaFoldDB" id="A0A225W429"/>
<organism evidence="1 2">
    <name type="scientific">Phytophthora megakarya</name>
    <dbReference type="NCBI Taxonomy" id="4795"/>
    <lineage>
        <taxon>Eukaryota</taxon>
        <taxon>Sar</taxon>
        <taxon>Stramenopiles</taxon>
        <taxon>Oomycota</taxon>
        <taxon>Peronosporomycetes</taxon>
        <taxon>Peronosporales</taxon>
        <taxon>Peronosporaceae</taxon>
        <taxon>Phytophthora</taxon>
    </lineage>
</organism>